<evidence type="ECO:0000313" key="3">
    <source>
        <dbReference type="Proteomes" id="UP000248168"/>
    </source>
</evidence>
<accession>A0A330L987</accession>
<gene>
    <name evidence="2" type="ORF">NITLEN_50013</name>
</gene>
<feature type="region of interest" description="Disordered" evidence="1">
    <location>
        <begin position="16"/>
        <end position="36"/>
    </location>
</feature>
<feature type="compositionally biased region" description="Low complexity" evidence="1">
    <location>
        <begin position="77"/>
        <end position="88"/>
    </location>
</feature>
<dbReference type="AlphaFoldDB" id="A0A330L987"/>
<evidence type="ECO:0000256" key="1">
    <source>
        <dbReference type="SAM" id="MobiDB-lite"/>
    </source>
</evidence>
<reference evidence="3" key="1">
    <citation type="submission" date="2018-04" db="EMBL/GenBank/DDBJ databases">
        <authorList>
            <person name="Lucker S."/>
            <person name="Sakoula D."/>
        </authorList>
    </citation>
    <scope>NUCLEOTIDE SEQUENCE [LARGE SCALE GENOMIC DNA]</scope>
</reference>
<dbReference type="Proteomes" id="UP000248168">
    <property type="component" value="Unassembled WGS sequence"/>
</dbReference>
<feature type="compositionally biased region" description="Polar residues" evidence="1">
    <location>
        <begin position="89"/>
        <end position="102"/>
    </location>
</feature>
<keyword evidence="3" id="KW-1185">Reference proteome</keyword>
<dbReference type="EMBL" id="OUNR01000018">
    <property type="protein sequence ID" value="SPP65973.1"/>
    <property type="molecule type" value="Genomic_DNA"/>
</dbReference>
<feature type="compositionally biased region" description="Basic and acidic residues" evidence="1">
    <location>
        <begin position="107"/>
        <end position="117"/>
    </location>
</feature>
<dbReference type="InParanoid" id="A0A330L987"/>
<feature type="region of interest" description="Disordered" evidence="1">
    <location>
        <begin position="65"/>
        <end position="117"/>
    </location>
</feature>
<sequence>MHLTLCWFCRRLTPEQAEADSASGGPEMGTSKDTVLGPDNAIIEDAYCHDCERFYHQLITFGRGSHYAAGGTGPDAPIQQHPQPQTTPASARQSRHQPTTNVGLHGSGDRNKASQSP</sequence>
<evidence type="ECO:0000313" key="2">
    <source>
        <dbReference type="EMBL" id="SPP65973.1"/>
    </source>
</evidence>
<protein>
    <submittedName>
        <fullName evidence="2">Uncharacterized protein</fullName>
    </submittedName>
</protein>
<name>A0A330L987_9BACT</name>
<organism evidence="2 3">
    <name type="scientific">Nitrospira lenta</name>
    <dbReference type="NCBI Taxonomy" id="1436998"/>
    <lineage>
        <taxon>Bacteria</taxon>
        <taxon>Pseudomonadati</taxon>
        <taxon>Nitrospirota</taxon>
        <taxon>Nitrospiria</taxon>
        <taxon>Nitrospirales</taxon>
        <taxon>Nitrospiraceae</taxon>
        <taxon>Nitrospira</taxon>
    </lineage>
</organism>
<proteinExistence type="predicted"/>